<gene>
    <name evidence="1" type="ORF">PXEA_LOCUS19518</name>
</gene>
<keyword evidence="2" id="KW-1185">Reference proteome</keyword>
<proteinExistence type="predicted"/>
<protein>
    <submittedName>
        <fullName evidence="1">Uncharacterized protein</fullName>
    </submittedName>
</protein>
<evidence type="ECO:0000313" key="1">
    <source>
        <dbReference type="EMBL" id="VEL26078.1"/>
    </source>
</evidence>
<organism evidence="1 2">
    <name type="scientific">Protopolystoma xenopodis</name>
    <dbReference type="NCBI Taxonomy" id="117903"/>
    <lineage>
        <taxon>Eukaryota</taxon>
        <taxon>Metazoa</taxon>
        <taxon>Spiralia</taxon>
        <taxon>Lophotrochozoa</taxon>
        <taxon>Platyhelminthes</taxon>
        <taxon>Monogenea</taxon>
        <taxon>Polyopisthocotylea</taxon>
        <taxon>Polystomatidea</taxon>
        <taxon>Polystomatidae</taxon>
        <taxon>Protopolystoma</taxon>
    </lineage>
</organism>
<name>A0A448X2B3_9PLAT</name>
<sequence>MLAEQKASLPKRELEANWRRCSAAVSKVQKTLLLISALRRQARGYQSPSDWHPLHQVALGTCNIEGREQDSRCLATTASFQLEKRAFWIETEAAVEVGRSRRTIKSLFPIATATNMSCEMAGKVTRACSSPTLTTGTTCCSVVIGCCHEIVGGPSLRSSIVAFQCKQT</sequence>
<reference evidence="1" key="1">
    <citation type="submission" date="2018-11" db="EMBL/GenBank/DDBJ databases">
        <authorList>
            <consortium name="Pathogen Informatics"/>
        </authorList>
    </citation>
    <scope>NUCLEOTIDE SEQUENCE</scope>
</reference>
<dbReference type="Proteomes" id="UP000784294">
    <property type="component" value="Unassembled WGS sequence"/>
</dbReference>
<accession>A0A448X2B3</accession>
<dbReference type="EMBL" id="CAAALY010077960">
    <property type="protein sequence ID" value="VEL26078.1"/>
    <property type="molecule type" value="Genomic_DNA"/>
</dbReference>
<evidence type="ECO:0000313" key="2">
    <source>
        <dbReference type="Proteomes" id="UP000784294"/>
    </source>
</evidence>
<comment type="caution">
    <text evidence="1">The sequence shown here is derived from an EMBL/GenBank/DDBJ whole genome shotgun (WGS) entry which is preliminary data.</text>
</comment>
<dbReference type="AlphaFoldDB" id="A0A448X2B3"/>